<dbReference type="EMBL" id="BGPR01167847">
    <property type="protein sequence ID" value="GBM19956.1"/>
    <property type="molecule type" value="Genomic_DNA"/>
</dbReference>
<name>A0A4Y2DVC8_ARAVE</name>
<reference evidence="1 2" key="1">
    <citation type="journal article" date="2019" name="Sci. Rep.">
        <title>Orb-weaving spider Araneus ventricosus genome elucidates the spidroin gene catalogue.</title>
        <authorList>
            <person name="Kono N."/>
            <person name="Nakamura H."/>
            <person name="Ohtoshi R."/>
            <person name="Moran D.A.P."/>
            <person name="Shinohara A."/>
            <person name="Yoshida Y."/>
            <person name="Fujiwara M."/>
            <person name="Mori M."/>
            <person name="Tomita M."/>
            <person name="Arakawa K."/>
        </authorList>
    </citation>
    <scope>NUCLEOTIDE SEQUENCE [LARGE SCALE GENOMIC DNA]</scope>
</reference>
<dbReference type="Proteomes" id="UP000499080">
    <property type="component" value="Unassembled WGS sequence"/>
</dbReference>
<evidence type="ECO:0000313" key="2">
    <source>
        <dbReference type="Proteomes" id="UP000499080"/>
    </source>
</evidence>
<evidence type="ECO:0000313" key="1">
    <source>
        <dbReference type="EMBL" id="GBM19956.1"/>
    </source>
</evidence>
<organism evidence="1 2">
    <name type="scientific">Araneus ventricosus</name>
    <name type="common">Orbweaver spider</name>
    <name type="synonym">Epeira ventricosa</name>
    <dbReference type="NCBI Taxonomy" id="182803"/>
    <lineage>
        <taxon>Eukaryota</taxon>
        <taxon>Metazoa</taxon>
        <taxon>Ecdysozoa</taxon>
        <taxon>Arthropoda</taxon>
        <taxon>Chelicerata</taxon>
        <taxon>Arachnida</taxon>
        <taxon>Araneae</taxon>
        <taxon>Araneomorphae</taxon>
        <taxon>Entelegynae</taxon>
        <taxon>Araneoidea</taxon>
        <taxon>Araneidae</taxon>
        <taxon>Araneus</taxon>
    </lineage>
</organism>
<accession>A0A4Y2DVC8</accession>
<comment type="caution">
    <text evidence="1">The sequence shown here is derived from an EMBL/GenBank/DDBJ whole genome shotgun (WGS) entry which is preliminary data.</text>
</comment>
<sequence length="91" mass="9804">MSLDTQGRLAGLKVSGWPWNPFMASVQEVESRTGLPGRGTASTFVGTLSQKIPSHEIKPAYLTPRAPPPTYPRNQILKSACNGPDHGGEIF</sequence>
<gene>
    <name evidence="1" type="ORF">AVEN_73544_1</name>
</gene>
<protein>
    <submittedName>
        <fullName evidence="1">Uncharacterized protein</fullName>
    </submittedName>
</protein>
<keyword evidence="2" id="KW-1185">Reference proteome</keyword>
<proteinExistence type="predicted"/>
<dbReference type="AlphaFoldDB" id="A0A4Y2DVC8"/>